<evidence type="ECO:0000313" key="2">
    <source>
        <dbReference type="Proteomes" id="UP001206983"/>
    </source>
</evidence>
<dbReference type="AlphaFoldDB" id="A0AAE3HDA6"/>
<comment type="caution">
    <text evidence="1">The sequence shown here is derived from an EMBL/GenBank/DDBJ whole genome shotgun (WGS) entry which is preliminary data.</text>
</comment>
<sequence length="169" mass="19964">EKNRLMGRTKQLMKKIDIHEELVERGYDIGYTTVCNYIKETYEKKEAYIRQEYDLGETLEFDWGEVKLTIDGRETTLNMGLFTTAKGSYHYAKLYQNQKMENFLDIHVKAFNQIGGVHREVVYDNMKQAVKRFVGRNEKEATEDLIKISLYYGFRYRFCNIASGNEKGH</sequence>
<reference evidence="1 2" key="1">
    <citation type="journal article" date="2011" name="Appl. Environ. Microbiol.">
        <title>Methanogenic archaea isolated from Taiwan's Chelungpu fault.</title>
        <authorList>
            <person name="Wu S.Y."/>
            <person name="Lai M.C."/>
        </authorList>
    </citation>
    <scope>NUCLEOTIDE SEQUENCE [LARGE SCALE GENOMIC DNA]</scope>
    <source>
        <strain evidence="1 2">St545Mb</strain>
    </source>
</reference>
<dbReference type="PANTHER" id="PTHR35004">
    <property type="entry name" value="TRANSPOSASE RV3428C-RELATED"/>
    <property type="match status" value="1"/>
</dbReference>
<feature type="non-terminal residue" evidence="1">
    <location>
        <position position="169"/>
    </location>
</feature>
<evidence type="ECO:0008006" key="3">
    <source>
        <dbReference type="Google" id="ProtNLM"/>
    </source>
</evidence>
<keyword evidence="2" id="KW-1185">Reference proteome</keyword>
<protein>
    <recommendedName>
        <fullName evidence="3">Transposase</fullName>
    </recommendedName>
</protein>
<feature type="non-terminal residue" evidence="1">
    <location>
        <position position="1"/>
    </location>
</feature>
<proteinExistence type="predicted"/>
<evidence type="ECO:0000313" key="1">
    <source>
        <dbReference type="EMBL" id="MCQ6963925.1"/>
    </source>
</evidence>
<dbReference type="Proteomes" id="UP001206983">
    <property type="component" value="Unassembled WGS sequence"/>
</dbReference>
<organism evidence="1 2">
    <name type="scientific">Methanolobus chelungpuianus</name>
    <dbReference type="NCBI Taxonomy" id="502115"/>
    <lineage>
        <taxon>Archaea</taxon>
        <taxon>Methanobacteriati</taxon>
        <taxon>Methanobacteriota</taxon>
        <taxon>Stenosarchaea group</taxon>
        <taxon>Methanomicrobia</taxon>
        <taxon>Methanosarcinales</taxon>
        <taxon>Methanosarcinaceae</taxon>
        <taxon>Methanolobus</taxon>
    </lineage>
</organism>
<accession>A0AAE3HDA6</accession>
<dbReference type="PANTHER" id="PTHR35004:SF7">
    <property type="entry name" value="INTEGRASE PROTEIN"/>
    <property type="match status" value="1"/>
</dbReference>
<dbReference type="EMBL" id="JTEO01000046">
    <property type="protein sequence ID" value="MCQ6963925.1"/>
    <property type="molecule type" value="Genomic_DNA"/>
</dbReference>
<gene>
    <name evidence="1" type="ORF">PV02_12770</name>
</gene>
<name>A0AAE3HDA6_9EURY</name>